<dbReference type="PROSITE" id="PS50016">
    <property type="entry name" value="ZF_PHD_2"/>
    <property type="match status" value="1"/>
</dbReference>
<keyword evidence="5" id="KW-0472">Membrane</keyword>
<evidence type="ECO:0000313" key="7">
    <source>
        <dbReference type="EMBL" id="KAL3877650.1"/>
    </source>
</evidence>
<sequence>MGITLLGIPTILSIYIILTVILIAKPILNNNFEYGENIISVDETIYEQQSAWIEKQPIVSWRGSSTIKLNNDDNCKCFNWHSTSPITNSSPIMPSLILLSGDIEVNPGPPKFPCAICQKAVAKNHNALQCDECDAWVHAKCDSISNEEYKRFENIHSLVFQCPKCRLITFTDSFFLSSEDSLNMNNSFSPLSETSDGELPLDEVEKMSKVRGKANNIRIMTVNCRSLISDKKKVDLQNLIETHKPDIIIG</sequence>
<proteinExistence type="predicted"/>
<name>A0ABD3WVV4_SINWO</name>
<gene>
    <name evidence="7" type="ORF">ACJMK2_035327</name>
</gene>
<keyword evidence="1" id="KW-0479">Metal-binding</keyword>
<comment type="caution">
    <text evidence="7">The sequence shown here is derived from an EMBL/GenBank/DDBJ whole genome shotgun (WGS) entry which is preliminary data.</text>
</comment>
<dbReference type="PROSITE" id="PS01359">
    <property type="entry name" value="ZF_PHD_1"/>
    <property type="match status" value="1"/>
</dbReference>
<evidence type="ECO:0000259" key="6">
    <source>
        <dbReference type="PROSITE" id="PS50016"/>
    </source>
</evidence>
<dbReference type="InterPro" id="IPR001965">
    <property type="entry name" value="Znf_PHD"/>
</dbReference>
<dbReference type="Gene3D" id="3.30.40.10">
    <property type="entry name" value="Zinc/RING finger domain, C3HC4 (zinc finger)"/>
    <property type="match status" value="1"/>
</dbReference>
<protein>
    <recommendedName>
        <fullName evidence="6">PHD-type domain-containing protein</fullName>
    </recommendedName>
</protein>
<organism evidence="7 8">
    <name type="scientific">Sinanodonta woodiana</name>
    <name type="common">Chinese pond mussel</name>
    <name type="synonym">Anodonta woodiana</name>
    <dbReference type="NCBI Taxonomy" id="1069815"/>
    <lineage>
        <taxon>Eukaryota</taxon>
        <taxon>Metazoa</taxon>
        <taxon>Spiralia</taxon>
        <taxon>Lophotrochozoa</taxon>
        <taxon>Mollusca</taxon>
        <taxon>Bivalvia</taxon>
        <taxon>Autobranchia</taxon>
        <taxon>Heteroconchia</taxon>
        <taxon>Palaeoheterodonta</taxon>
        <taxon>Unionida</taxon>
        <taxon>Unionoidea</taxon>
        <taxon>Unionidae</taxon>
        <taxon>Unioninae</taxon>
        <taxon>Sinanodonta</taxon>
    </lineage>
</organism>
<keyword evidence="8" id="KW-1185">Reference proteome</keyword>
<dbReference type="SMART" id="SM00249">
    <property type="entry name" value="PHD"/>
    <property type="match status" value="1"/>
</dbReference>
<evidence type="ECO:0000256" key="1">
    <source>
        <dbReference type="ARBA" id="ARBA00022723"/>
    </source>
</evidence>
<keyword evidence="2 4" id="KW-0863">Zinc-finger</keyword>
<dbReference type="CDD" id="cd15517">
    <property type="entry name" value="PHD_TCF19_like"/>
    <property type="match status" value="1"/>
</dbReference>
<evidence type="ECO:0000256" key="4">
    <source>
        <dbReference type="PROSITE-ProRule" id="PRU00146"/>
    </source>
</evidence>
<keyword evidence="3" id="KW-0862">Zinc</keyword>
<keyword evidence="5" id="KW-1133">Transmembrane helix</keyword>
<dbReference type="InterPro" id="IPR019786">
    <property type="entry name" value="Zinc_finger_PHD-type_CS"/>
</dbReference>
<dbReference type="Pfam" id="PF00628">
    <property type="entry name" value="PHD"/>
    <property type="match status" value="1"/>
</dbReference>
<dbReference type="Proteomes" id="UP001634394">
    <property type="component" value="Unassembled WGS sequence"/>
</dbReference>
<evidence type="ECO:0000313" key="8">
    <source>
        <dbReference type="Proteomes" id="UP001634394"/>
    </source>
</evidence>
<keyword evidence="5" id="KW-0812">Transmembrane</keyword>
<dbReference type="InterPro" id="IPR013083">
    <property type="entry name" value="Znf_RING/FYVE/PHD"/>
</dbReference>
<dbReference type="AlphaFoldDB" id="A0ABD3WVV4"/>
<feature type="domain" description="PHD-type" evidence="6">
    <location>
        <begin position="111"/>
        <end position="168"/>
    </location>
</feature>
<evidence type="ECO:0000256" key="2">
    <source>
        <dbReference type="ARBA" id="ARBA00022771"/>
    </source>
</evidence>
<dbReference type="EMBL" id="JBJQND010000005">
    <property type="protein sequence ID" value="KAL3877650.1"/>
    <property type="molecule type" value="Genomic_DNA"/>
</dbReference>
<evidence type="ECO:0000256" key="3">
    <source>
        <dbReference type="ARBA" id="ARBA00022833"/>
    </source>
</evidence>
<dbReference type="GO" id="GO:0008270">
    <property type="term" value="F:zinc ion binding"/>
    <property type="evidence" value="ECO:0007669"/>
    <property type="project" value="UniProtKB-KW"/>
</dbReference>
<feature type="transmembrane region" description="Helical" evidence="5">
    <location>
        <begin position="6"/>
        <end position="24"/>
    </location>
</feature>
<dbReference type="InterPro" id="IPR019787">
    <property type="entry name" value="Znf_PHD-finger"/>
</dbReference>
<feature type="non-terminal residue" evidence="7">
    <location>
        <position position="250"/>
    </location>
</feature>
<dbReference type="InterPro" id="IPR011011">
    <property type="entry name" value="Znf_FYVE_PHD"/>
</dbReference>
<dbReference type="SUPFAM" id="SSF57903">
    <property type="entry name" value="FYVE/PHD zinc finger"/>
    <property type="match status" value="1"/>
</dbReference>
<accession>A0ABD3WVV4</accession>
<reference evidence="7 8" key="1">
    <citation type="submission" date="2024-11" db="EMBL/GenBank/DDBJ databases">
        <title>Chromosome-level genome assembly of the freshwater bivalve Anodonta woodiana.</title>
        <authorList>
            <person name="Chen X."/>
        </authorList>
    </citation>
    <scope>NUCLEOTIDE SEQUENCE [LARGE SCALE GENOMIC DNA]</scope>
    <source>
        <strain evidence="7">MN2024</strain>
        <tissue evidence="7">Gills</tissue>
    </source>
</reference>
<evidence type="ECO:0000256" key="5">
    <source>
        <dbReference type="SAM" id="Phobius"/>
    </source>
</evidence>